<evidence type="ECO:0000256" key="1">
    <source>
        <dbReference type="ARBA" id="ARBA00001947"/>
    </source>
</evidence>
<keyword evidence="7" id="KW-0862">Zinc</keyword>
<keyword evidence="8 10" id="KW-0012">Acyltransferase</keyword>
<keyword evidence="5 10" id="KW-0808">Transferase</keyword>
<sequence length="198" mass="21913">MQTMEANMYHIPIGISGRHTHLSQETLDILFGQKNYQLTFFKPLKQTGQFAAQEKIDVMSPSGKILPQVRILGPTRPFDQVEISQSDALRHGFTAPVRSSGDIKGSGKATLIGLKGQVDIEEGVIIANRHIHLSTQDAKNFGITDKQMVSIEIEGTKPGILKQVLCRVHHDFKLECHLDTDDGSAFLLKNGDTVKLLK</sequence>
<dbReference type="Pfam" id="PF06130">
    <property type="entry name" value="PTAC"/>
    <property type="match status" value="1"/>
</dbReference>
<evidence type="ECO:0000256" key="6">
    <source>
        <dbReference type="ARBA" id="ARBA00022723"/>
    </source>
</evidence>
<organism evidence="11 12">
    <name type="scientific">Candidatus Phytoplasma asteris</name>
    <dbReference type="NCBI Taxonomy" id="85620"/>
    <lineage>
        <taxon>Bacteria</taxon>
        <taxon>Bacillati</taxon>
        <taxon>Mycoplasmatota</taxon>
        <taxon>Mollicutes</taxon>
        <taxon>Acholeplasmatales</taxon>
        <taxon>Acholeplasmataceae</taxon>
        <taxon>Candidatus Phytoplasma</taxon>
        <taxon>16SrI (Aster yellows group)</taxon>
    </lineage>
</organism>
<dbReference type="EMBL" id="CP128414">
    <property type="protein sequence ID" value="WZX02757.1"/>
    <property type="molecule type" value="Genomic_DNA"/>
</dbReference>
<dbReference type="RefSeq" id="WP_011161071.1">
    <property type="nucleotide sequence ID" value="NZ_CP128414.1"/>
</dbReference>
<comment type="function">
    <text evidence="10">Involved in 1,2-propanediol (1,2-PD) degradation by catalyzing the conversion of propanoyl-CoA to propanoyl-phosphate.</text>
</comment>
<evidence type="ECO:0000256" key="7">
    <source>
        <dbReference type="ARBA" id="ARBA00022833"/>
    </source>
</evidence>
<comment type="cofactor">
    <cofactor evidence="1">
        <name>Zn(2+)</name>
        <dbReference type="ChEBI" id="CHEBI:29105"/>
    </cofactor>
</comment>
<evidence type="ECO:0000313" key="12">
    <source>
        <dbReference type="Proteomes" id="UP001483898"/>
    </source>
</evidence>
<dbReference type="InterPro" id="IPR008300">
    <property type="entry name" value="PTAC"/>
</dbReference>
<proteinExistence type="inferred from homology"/>
<dbReference type="Proteomes" id="UP001483898">
    <property type="component" value="Chromosome"/>
</dbReference>
<comment type="pathway">
    <text evidence="10">Polyol metabolism; 1,2-propanediol degradation.</text>
</comment>
<comment type="catalytic activity">
    <reaction evidence="9 10">
        <text>propanoyl-CoA + phosphate = propanoyl phosphate + CoA</text>
        <dbReference type="Rhea" id="RHEA:28046"/>
        <dbReference type="ChEBI" id="CHEBI:43474"/>
        <dbReference type="ChEBI" id="CHEBI:57287"/>
        <dbReference type="ChEBI" id="CHEBI:57392"/>
        <dbReference type="ChEBI" id="CHEBI:58933"/>
        <dbReference type="EC" id="2.3.1.222"/>
    </reaction>
</comment>
<keyword evidence="12" id="KW-1185">Reference proteome</keyword>
<evidence type="ECO:0000313" key="11">
    <source>
        <dbReference type="EMBL" id="WZX02757.1"/>
    </source>
</evidence>
<evidence type="ECO:0000256" key="10">
    <source>
        <dbReference type="PIRNR" id="PIRNR010130"/>
    </source>
</evidence>
<evidence type="ECO:0000256" key="2">
    <source>
        <dbReference type="ARBA" id="ARBA00007342"/>
    </source>
</evidence>
<evidence type="ECO:0000256" key="3">
    <source>
        <dbReference type="ARBA" id="ARBA00012206"/>
    </source>
</evidence>
<dbReference type="PIRSF" id="PIRSF010130">
    <property type="entry name" value="PduL"/>
    <property type="match status" value="1"/>
</dbReference>
<comment type="similarity">
    <text evidence="2 10">Belongs to the PduL family.</text>
</comment>
<gene>
    <name evidence="11" type="ORF">QN326_08340</name>
</gene>
<name>A0ABZ3CEA5_9MOLU</name>
<keyword evidence="6" id="KW-0479">Metal-binding</keyword>
<evidence type="ECO:0000256" key="4">
    <source>
        <dbReference type="ARBA" id="ARBA00020837"/>
    </source>
</evidence>
<dbReference type="PANTHER" id="PTHR39453">
    <property type="entry name" value="PHOSPHATE PROPANOYLTRANSFERASE"/>
    <property type="match status" value="1"/>
</dbReference>
<dbReference type="EC" id="2.3.1.222" evidence="3 10"/>
<dbReference type="NCBIfam" id="NF011652">
    <property type="entry name" value="PRK15070.1"/>
    <property type="match status" value="1"/>
</dbReference>
<reference evidence="11" key="1">
    <citation type="submission" date="2023-06" db="EMBL/GenBank/DDBJ databases">
        <title>Complete Genome of Candidatus Phytoplasma asteris M8.</title>
        <authorList>
            <person name="Toth R."/>
            <person name="Ilic A.-M."/>
            <person name="Huettel B."/>
            <person name="Duduk B."/>
            <person name="Kube M."/>
        </authorList>
    </citation>
    <scope>NUCLEOTIDE SEQUENCE [LARGE SCALE GENOMIC DNA]</scope>
    <source>
        <strain evidence="11">M8</strain>
    </source>
</reference>
<evidence type="ECO:0000256" key="5">
    <source>
        <dbReference type="ARBA" id="ARBA00022679"/>
    </source>
</evidence>
<accession>A0ABZ3CEA5</accession>
<evidence type="ECO:0000256" key="9">
    <source>
        <dbReference type="ARBA" id="ARBA00047589"/>
    </source>
</evidence>
<protein>
    <recommendedName>
        <fullName evidence="4 10">Phosphate propanoyltransferase</fullName>
        <ecNumber evidence="3 10">2.3.1.222</ecNumber>
    </recommendedName>
</protein>
<dbReference type="PANTHER" id="PTHR39453:SF1">
    <property type="entry name" value="PHOSPHATE PROPANOYLTRANSFERASE"/>
    <property type="match status" value="1"/>
</dbReference>
<evidence type="ECO:0000256" key="8">
    <source>
        <dbReference type="ARBA" id="ARBA00023315"/>
    </source>
</evidence>